<comment type="caution">
    <text evidence="1">The sequence shown here is derived from an EMBL/GenBank/DDBJ whole genome shotgun (WGS) entry which is preliminary data.</text>
</comment>
<accession>A0A533QH19</accession>
<evidence type="ECO:0000313" key="1">
    <source>
        <dbReference type="EMBL" id="TLD39860.1"/>
    </source>
</evidence>
<organism evidence="1 2">
    <name type="scientific">Candidatus Jettenia ecosi</name>
    <dbReference type="NCBI Taxonomy" id="2494326"/>
    <lineage>
        <taxon>Bacteria</taxon>
        <taxon>Pseudomonadati</taxon>
        <taxon>Planctomycetota</taxon>
        <taxon>Candidatus Brocadiia</taxon>
        <taxon>Candidatus Brocadiales</taxon>
        <taxon>Candidatus Brocadiaceae</taxon>
        <taxon>Candidatus Jettenia</taxon>
    </lineage>
</organism>
<proteinExistence type="predicted"/>
<reference evidence="1 2" key="1">
    <citation type="submission" date="2019-04" db="EMBL/GenBank/DDBJ databases">
        <title>Genome of a novel bacterium Candidatus Jettenia ecosi reconstructed from metagenome of an anammox bioreactor.</title>
        <authorList>
            <person name="Mardanov A.V."/>
            <person name="Beletsky A.V."/>
            <person name="Ravin N.V."/>
            <person name="Botchkova E.A."/>
            <person name="Litti Y.V."/>
            <person name="Nozhevnikova A.N."/>
        </authorList>
    </citation>
    <scope>NUCLEOTIDE SEQUENCE [LARGE SCALE GENOMIC DNA]</scope>
    <source>
        <strain evidence="1">J2</strain>
    </source>
</reference>
<gene>
    <name evidence="1" type="ORF">JETT_3882</name>
</gene>
<name>A0A533QH19_9BACT</name>
<dbReference type="AlphaFoldDB" id="A0A533QH19"/>
<dbReference type="EMBL" id="SULG01000179">
    <property type="protein sequence ID" value="TLD39860.1"/>
    <property type="molecule type" value="Genomic_DNA"/>
</dbReference>
<dbReference type="Proteomes" id="UP000319783">
    <property type="component" value="Unassembled WGS sequence"/>
</dbReference>
<protein>
    <submittedName>
        <fullName evidence="1">Uncharacterized protein</fullName>
    </submittedName>
</protein>
<sequence length="58" mass="6632">MLPPESTFKNASLPISWVAEEGKDKVNHEVREERSTKYTKKKGCRDARFCVSLLILHG</sequence>
<evidence type="ECO:0000313" key="2">
    <source>
        <dbReference type="Proteomes" id="UP000319783"/>
    </source>
</evidence>